<feature type="chain" id="PRO_5034013805" description="pectinesterase" evidence="7">
    <location>
        <begin position="21"/>
        <end position="408"/>
    </location>
</feature>
<protein>
    <recommendedName>
        <fullName evidence="3">pectinesterase</fullName>
        <ecNumber evidence="3">3.1.1.11</ecNumber>
    </recommendedName>
</protein>
<dbReference type="InterPro" id="IPR011050">
    <property type="entry name" value="Pectin_lyase_fold/virulence"/>
</dbReference>
<dbReference type="Pfam" id="PF01095">
    <property type="entry name" value="Pectinesterase"/>
    <property type="match status" value="1"/>
</dbReference>
<comment type="caution">
    <text evidence="9">The sequence shown here is derived from an EMBL/GenBank/DDBJ whole genome shotgun (WGS) entry which is preliminary data.</text>
</comment>
<evidence type="ECO:0000313" key="10">
    <source>
        <dbReference type="Proteomes" id="UP000620104"/>
    </source>
</evidence>
<dbReference type="Proteomes" id="UP000620104">
    <property type="component" value="Unassembled WGS sequence"/>
</dbReference>
<feature type="domain" description="Pectinesterase catalytic" evidence="8">
    <location>
        <begin position="204"/>
        <end position="393"/>
    </location>
</feature>
<comment type="pathway">
    <text evidence="1">Glycan metabolism; pectin degradation; 2-dehydro-3-deoxy-D-gluconate from pectin: step 1/5.</text>
</comment>
<dbReference type="InterPro" id="IPR000070">
    <property type="entry name" value="Pectinesterase_cat"/>
</dbReference>
<evidence type="ECO:0000259" key="8">
    <source>
        <dbReference type="Pfam" id="PF01095"/>
    </source>
</evidence>
<feature type="region of interest" description="Disordered" evidence="6">
    <location>
        <begin position="23"/>
        <end position="51"/>
    </location>
</feature>
<dbReference type="AlphaFoldDB" id="A0A8H3TP90"/>
<evidence type="ECO:0000256" key="4">
    <source>
        <dbReference type="ARBA" id="ARBA00022801"/>
    </source>
</evidence>
<evidence type="ECO:0000256" key="7">
    <source>
        <dbReference type="SAM" id="SignalP"/>
    </source>
</evidence>
<feature type="signal peptide" evidence="7">
    <location>
        <begin position="1"/>
        <end position="20"/>
    </location>
</feature>
<keyword evidence="4" id="KW-0378">Hydrolase</keyword>
<accession>A0A8H3TP90</accession>
<dbReference type="EC" id="3.1.1.11" evidence="3"/>
<dbReference type="GO" id="GO:0042545">
    <property type="term" value="P:cell wall modification"/>
    <property type="evidence" value="ECO:0007669"/>
    <property type="project" value="InterPro"/>
</dbReference>
<dbReference type="EMBL" id="BLZA01000005">
    <property type="protein sequence ID" value="GHJ83824.1"/>
    <property type="molecule type" value="Genomic_DNA"/>
</dbReference>
<dbReference type="UniPathway" id="UPA00545">
    <property type="reaction ID" value="UER00823"/>
</dbReference>
<evidence type="ECO:0000256" key="1">
    <source>
        <dbReference type="ARBA" id="ARBA00005184"/>
    </source>
</evidence>
<evidence type="ECO:0000256" key="2">
    <source>
        <dbReference type="ARBA" id="ARBA00008891"/>
    </source>
</evidence>
<organism evidence="9 10">
    <name type="scientific">Naganishia liquefaciens</name>
    <dbReference type="NCBI Taxonomy" id="104408"/>
    <lineage>
        <taxon>Eukaryota</taxon>
        <taxon>Fungi</taxon>
        <taxon>Dikarya</taxon>
        <taxon>Basidiomycota</taxon>
        <taxon>Agaricomycotina</taxon>
        <taxon>Tremellomycetes</taxon>
        <taxon>Filobasidiales</taxon>
        <taxon>Filobasidiaceae</taxon>
        <taxon>Naganishia</taxon>
    </lineage>
</organism>
<evidence type="ECO:0000256" key="5">
    <source>
        <dbReference type="ARBA" id="ARBA00023085"/>
    </source>
</evidence>
<evidence type="ECO:0000256" key="6">
    <source>
        <dbReference type="SAM" id="MobiDB-lite"/>
    </source>
</evidence>
<keyword evidence="5" id="KW-0063">Aspartyl esterase</keyword>
<dbReference type="PANTHER" id="PTHR31321:SF137">
    <property type="entry name" value="PECTIN METHYL ESTERASE (EUROFUNG)"/>
    <property type="match status" value="1"/>
</dbReference>
<dbReference type="Gene3D" id="2.160.20.10">
    <property type="entry name" value="Single-stranded right-handed beta-helix, Pectin lyase-like"/>
    <property type="match status" value="1"/>
</dbReference>
<dbReference type="OrthoDB" id="2019149at2759"/>
<keyword evidence="10" id="KW-1185">Reference proteome</keyword>
<comment type="similarity">
    <text evidence="2">Belongs to the pectinesterase family.</text>
</comment>
<name>A0A8H3TP90_9TREE</name>
<reference evidence="9" key="1">
    <citation type="submission" date="2020-07" db="EMBL/GenBank/DDBJ databases">
        <title>Draft Genome Sequence of a Deep-Sea Yeast, Naganishia (Cryptococcus) liquefaciens strain N6.</title>
        <authorList>
            <person name="Han Y.W."/>
            <person name="Kajitani R."/>
            <person name="Morimoto H."/>
            <person name="Parhat M."/>
            <person name="Tsubouchi H."/>
            <person name="Bakenova O."/>
            <person name="Ogata M."/>
            <person name="Argunhan B."/>
            <person name="Aoki R."/>
            <person name="Kajiwara S."/>
            <person name="Itoh T."/>
            <person name="Iwasaki H."/>
        </authorList>
    </citation>
    <scope>NUCLEOTIDE SEQUENCE</scope>
    <source>
        <strain evidence="9">N6</strain>
    </source>
</reference>
<gene>
    <name evidence="9" type="ORF">NliqN6_0226</name>
</gene>
<dbReference type="GO" id="GO:0045490">
    <property type="term" value="P:pectin catabolic process"/>
    <property type="evidence" value="ECO:0007669"/>
    <property type="project" value="UniProtKB-UniPathway"/>
</dbReference>
<sequence>MRFSTLIWTVGLGAAILCQAAPTKRNNGGQNKGTTTYADCQRPKPQGQQLSSCPNGTVYVSQTDPQSSFGSIHDAVLSLPDDDSQQWILVGEGNYHEVVNVTRRGPLTIMGMTEDPQDYKKNLVKLWYSSFINQTTQTSSQDNADAVVLTVSPNRAASLIGVGPAGAPLQPEFGNVDFRLYNVDVANRATVNGKEFPGQTGPSAALLVAYANASTYGSTFASYQDTLFCGRNGSLFAYGGEVKGGTDFLYGFGTAWFEGVTMANRECRGAITAWKGSSFLYGPDTFGVYQSNGWVVRADDALPDVDLTGSCALGRPWNNASRSIYKNTYMSEVVLPAGFIEWQSTEPRLVPNLTFFGEYGSYGPGYKPDQRNQTVGALLTEEEANQYTVEKVFGGMPSWIDLGTATIK</sequence>
<evidence type="ECO:0000313" key="9">
    <source>
        <dbReference type="EMBL" id="GHJ83824.1"/>
    </source>
</evidence>
<dbReference type="InterPro" id="IPR012334">
    <property type="entry name" value="Pectin_lyas_fold"/>
</dbReference>
<dbReference type="SUPFAM" id="SSF51126">
    <property type="entry name" value="Pectin lyase-like"/>
    <property type="match status" value="1"/>
</dbReference>
<proteinExistence type="inferred from homology"/>
<dbReference type="PANTHER" id="PTHR31321">
    <property type="entry name" value="ACYL-COA THIOESTER HYDROLASE YBHC-RELATED"/>
    <property type="match status" value="1"/>
</dbReference>
<evidence type="ECO:0000256" key="3">
    <source>
        <dbReference type="ARBA" id="ARBA00013229"/>
    </source>
</evidence>
<keyword evidence="7" id="KW-0732">Signal</keyword>
<feature type="compositionally biased region" description="Polar residues" evidence="6">
    <location>
        <begin position="24"/>
        <end position="38"/>
    </location>
</feature>
<dbReference type="GO" id="GO:0030599">
    <property type="term" value="F:pectinesterase activity"/>
    <property type="evidence" value="ECO:0007669"/>
    <property type="project" value="UniProtKB-EC"/>
</dbReference>